<name>A0ABT1Y927_9FIRM</name>
<evidence type="ECO:0000313" key="2">
    <source>
        <dbReference type="Proteomes" id="UP001524944"/>
    </source>
</evidence>
<dbReference type="Proteomes" id="UP001524944">
    <property type="component" value="Unassembled WGS sequence"/>
</dbReference>
<comment type="caution">
    <text evidence="1">The sequence shown here is derived from an EMBL/GenBank/DDBJ whole genome shotgun (WGS) entry which is preliminary data.</text>
</comment>
<sequence length="141" mass="16503">MKENKKEKVPIWMYPDMVKQVDAAYPLHEISSRSEFVCKAVEFYLGFLQTESSQEYINKTTLAFLENQLGKLEARVCRQLFRMCVEQSMAAHLFASQLRFKGDGMEALRKKCVKDVKNTIGNIRFDGIYAYQHPNEYRNEC</sequence>
<proteinExistence type="predicted"/>
<protein>
    <submittedName>
        <fullName evidence="1">Uncharacterized protein</fullName>
    </submittedName>
</protein>
<accession>A0ABT1Y927</accession>
<reference evidence="1 2" key="1">
    <citation type="submission" date="2022-08" db="EMBL/GenBank/DDBJ databases">
        <title>Proteogenomics of the novel Dehalobacterium formicoaceticum strain EZ94 highlights a key role of methyltransferases during anaerobic dichloromethane degradation.</title>
        <authorList>
            <person name="Wasmund K."/>
        </authorList>
    </citation>
    <scope>NUCLEOTIDE SEQUENCE [LARGE SCALE GENOMIC DNA]</scope>
    <source>
        <strain evidence="1 2">EZ94</strain>
    </source>
</reference>
<dbReference type="RefSeq" id="WP_089610819.1">
    <property type="nucleotide sequence ID" value="NZ_CP022121.1"/>
</dbReference>
<dbReference type="EMBL" id="JANPWE010000009">
    <property type="protein sequence ID" value="MCR6546610.1"/>
    <property type="molecule type" value="Genomic_DNA"/>
</dbReference>
<organism evidence="1 2">
    <name type="scientific">Dehalobacterium formicoaceticum</name>
    <dbReference type="NCBI Taxonomy" id="51515"/>
    <lineage>
        <taxon>Bacteria</taxon>
        <taxon>Bacillati</taxon>
        <taxon>Bacillota</taxon>
        <taxon>Clostridia</taxon>
        <taxon>Eubacteriales</taxon>
        <taxon>Peptococcaceae</taxon>
        <taxon>Dehalobacterium</taxon>
    </lineage>
</organism>
<keyword evidence="2" id="KW-1185">Reference proteome</keyword>
<evidence type="ECO:0000313" key="1">
    <source>
        <dbReference type="EMBL" id="MCR6546610.1"/>
    </source>
</evidence>
<gene>
    <name evidence="1" type="ORF">NVS47_13995</name>
</gene>